<dbReference type="PANTHER" id="PTHR46688:SF1">
    <property type="entry name" value="ADP-RIBOSYLATION FACTOR-LIKE PROTEIN 16"/>
    <property type="match status" value="1"/>
</dbReference>
<dbReference type="SUPFAM" id="SSF52540">
    <property type="entry name" value="P-loop containing nucleoside triphosphate hydrolases"/>
    <property type="match status" value="1"/>
</dbReference>
<dbReference type="Proteomes" id="UP001472866">
    <property type="component" value="Chromosome 14"/>
</dbReference>
<dbReference type="AlphaFoldDB" id="A0AAX4PK05"/>
<evidence type="ECO:0000256" key="3">
    <source>
        <dbReference type="PIRSR" id="PIRSR606689-1"/>
    </source>
</evidence>
<keyword evidence="4" id="KW-0479">Metal-binding</keyword>
<dbReference type="InterPro" id="IPR027417">
    <property type="entry name" value="P-loop_NTPase"/>
</dbReference>
<dbReference type="InterPro" id="IPR006689">
    <property type="entry name" value="Small_GTPase_ARF/SAR"/>
</dbReference>
<evidence type="ECO:0000256" key="2">
    <source>
        <dbReference type="ARBA" id="ARBA00023134"/>
    </source>
</evidence>
<evidence type="ECO:0000313" key="5">
    <source>
        <dbReference type="EMBL" id="WZN66178.1"/>
    </source>
</evidence>
<dbReference type="Pfam" id="PF00025">
    <property type="entry name" value="Arf"/>
    <property type="match status" value="1"/>
</dbReference>
<dbReference type="SMART" id="SM00177">
    <property type="entry name" value="ARF"/>
    <property type="match status" value="1"/>
</dbReference>
<dbReference type="GO" id="GO:0005525">
    <property type="term" value="F:GTP binding"/>
    <property type="evidence" value="ECO:0007669"/>
    <property type="project" value="UniProtKB-KW"/>
</dbReference>
<keyword evidence="2 3" id="KW-0342">GTP-binding</keyword>
<dbReference type="PANTHER" id="PTHR46688">
    <property type="entry name" value="ADP-RIBOSYLATION FACTOR-LIKE PROTEIN 16"/>
    <property type="match status" value="1"/>
</dbReference>
<dbReference type="GO" id="GO:0046872">
    <property type="term" value="F:metal ion binding"/>
    <property type="evidence" value="ECO:0007669"/>
    <property type="project" value="UniProtKB-KW"/>
</dbReference>
<sequence>MARKRKDKTADPEVLVVGLQGSGKTLLVRRLKAHLVGAASATGRSSSGSSSAAEATFSTDAVPTIGVDVDTVKGKKRSLTVREVGGAMKPLWPTYFDSCAAAVFCVDVSDESTMASAAVALVEAASHESLRGRPIIAALTKLDAPVVATRAEVWNLMPAGELPGVRWFGSSAYTGDGTREIAQAIWESIEGR</sequence>
<keyword evidence="6" id="KW-1185">Reference proteome</keyword>
<dbReference type="PROSITE" id="PS51417">
    <property type="entry name" value="ARF"/>
    <property type="match status" value="1"/>
</dbReference>
<proteinExistence type="predicted"/>
<feature type="binding site" evidence="3">
    <location>
        <begin position="18"/>
        <end position="25"/>
    </location>
    <ligand>
        <name>GTP</name>
        <dbReference type="ChEBI" id="CHEBI:37565"/>
    </ligand>
</feature>
<name>A0AAX4PK05_9CHLO</name>
<keyword evidence="4" id="KW-0460">Magnesium</keyword>
<keyword evidence="1 3" id="KW-0547">Nucleotide-binding</keyword>
<protein>
    <submittedName>
        <fullName evidence="5">Small ARF-like GTPase</fullName>
    </submittedName>
</protein>
<feature type="binding site" evidence="3">
    <location>
        <position position="86"/>
    </location>
    <ligand>
        <name>GTP</name>
        <dbReference type="ChEBI" id="CHEBI:37565"/>
    </ligand>
</feature>
<dbReference type="GO" id="GO:0003924">
    <property type="term" value="F:GTPase activity"/>
    <property type="evidence" value="ECO:0007669"/>
    <property type="project" value="InterPro"/>
</dbReference>
<evidence type="ECO:0000256" key="1">
    <source>
        <dbReference type="ARBA" id="ARBA00022741"/>
    </source>
</evidence>
<gene>
    <name evidence="5" type="ORF">HKI87_14g77430</name>
</gene>
<organism evidence="5 6">
    <name type="scientific">Chloropicon roscoffensis</name>
    <dbReference type="NCBI Taxonomy" id="1461544"/>
    <lineage>
        <taxon>Eukaryota</taxon>
        <taxon>Viridiplantae</taxon>
        <taxon>Chlorophyta</taxon>
        <taxon>Chloropicophyceae</taxon>
        <taxon>Chloropicales</taxon>
        <taxon>Chloropicaceae</taxon>
        <taxon>Chloropicon</taxon>
    </lineage>
</organism>
<dbReference type="EMBL" id="CP151514">
    <property type="protein sequence ID" value="WZN66178.1"/>
    <property type="molecule type" value="Genomic_DNA"/>
</dbReference>
<feature type="binding site" evidence="4">
    <location>
        <position position="25"/>
    </location>
    <ligand>
        <name>Mg(2+)</name>
        <dbReference type="ChEBI" id="CHEBI:18420"/>
    </ligand>
</feature>
<feature type="binding site" evidence="4">
    <location>
        <position position="64"/>
    </location>
    <ligand>
        <name>Mg(2+)</name>
        <dbReference type="ChEBI" id="CHEBI:18420"/>
    </ligand>
</feature>
<accession>A0AAX4PK05</accession>
<reference evidence="5 6" key="1">
    <citation type="submission" date="2024-03" db="EMBL/GenBank/DDBJ databases">
        <title>Complete genome sequence of the green alga Chloropicon roscoffensis RCC1871.</title>
        <authorList>
            <person name="Lemieux C."/>
            <person name="Pombert J.-F."/>
            <person name="Otis C."/>
            <person name="Turmel M."/>
        </authorList>
    </citation>
    <scope>NUCLEOTIDE SEQUENCE [LARGE SCALE GENOMIC DNA]</scope>
    <source>
        <strain evidence="5 6">RCC1871</strain>
    </source>
</reference>
<dbReference type="Gene3D" id="3.40.50.300">
    <property type="entry name" value="P-loop containing nucleotide triphosphate hydrolases"/>
    <property type="match status" value="1"/>
</dbReference>
<evidence type="ECO:0000313" key="6">
    <source>
        <dbReference type="Proteomes" id="UP001472866"/>
    </source>
</evidence>
<evidence type="ECO:0000256" key="4">
    <source>
        <dbReference type="PIRSR" id="PIRSR606689-2"/>
    </source>
</evidence>